<keyword evidence="4" id="KW-0235">DNA replication</keyword>
<dbReference type="InterPro" id="IPR011708">
    <property type="entry name" value="DNA_pol3_alpha_NTPase_dom"/>
</dbReference>
<dbReference type="InterPro" id="IPR004013">
    <property type="entry name" value="PHP_dom"/>
</dbReference>
<dbReference type="GO" id="GO:0003887">
    <property type="term" value="F:DNA-directed DNA polymerase activity"/>
    <property type="evidence" value="ECO:0007669"/>
    <property type="project" value="UniProtKB-KW"/>
</dbReference>
<reference evidence="8 9" key="1">
    <citation type="submission" date="2019-11" db="EMBL/GenBank/DDBJ databases">
        <title>FDA dAtabase for Regulatory Grade micrObial Sequences (FDA-ARGOS): Supporting development and validation of Infectious Disease Dx tests.</title>
        <authorList>
            <person name="Turner S."/>
            <person name="Byrd R."/>
            <person name="Tallon L."/>
            <person name="Sadzewicz L."/>
            <person name="Vavikolanu K."/>
            <person name="Mehta A."/>
            <person name="Aluvathingal J."/>
            <person name="Nadendla S."/>
            <person name="Myers T."/>
            <person name="Yan Y."/>
            <person name="Sichtig H."/>
        </authorList>
    </citation>
    <scope>NUCLEOTIDE SEQUENCE [LARGE SCALE GENOMIC DNA]</scope>
    <source>
        <strain evidence="8 9">FDAARGOS_741</strain>
    </source>
</reference>
<sequence length="1092" mass="127447">MAYYNLQVHSAYDLLNSTIKYKELFEKLKSDNQDSVVIVDPNMYGAIKAYKEAKKTGINLISGLEVKLGYGISFLTFNILCKNERMFHKLFELSTRFLNEEELSLEAFLAEIKDFKDDFVLIVTSELRDSIEFSYLQEQLIGYDFYFGFNEKFNYSIYTYYDNIVYTKPSYYLNKDHYQQVVVARAIRDNTKLNIRELTTTIGDHFVRSVQDFSLLLESDNEEYIFMLQKSLDNQQRIIDKCHYELEFSGYHLPKYIYGEHEDVFAKMSAKDYLRYLVQKGAKEKLVGKDYYAYKKRYEYELKIIDDMGFNDYFLIVYDFVKYAKDNGILVGAGRGSAAGSLVCYLLNITEADPLEYNLLFERFLNKERISMPDIDIDFQDTRRDEVIKYVEGKYGEDKVAQIITFTTFQSKSAARETARILQFNEEDLKFISSNVSSTRTLTECYEVSENLRNFVNKSDLNRRWFSIALSLEELPKNPSVHAAGIVISDDKPLIKHTPLAASNVTKYLTQWTMDDVESVGLLKIDFLGIRYLTMVSNIVEQIKKDNPSFDITKINYADQKVYNLFTQGRTEGIFQFESSGMKEKLRLLRPTEFNDIVAMNALYRPGPMAQIETYVRRKHGEEKVVYPHPHLEKILRDTYGVIVYQEQIMLIAVNFAHMSLNEADNMRRAVSKKKKEDLEYYGRIFIEKSVAAGYDLNIAKKLFDLIVTFANYGFNKSHAVVYSMLAYRLAYLKVYYTKYFMTALLNNVISSEKKINEYKQELNNLGITLAKPDVNVSLSDFSVYKQDIVFALTAIKNVGYRSSYEIVQDRLNFGKYQDIDDFLKRMNKKVDYQAAQSLVKAGALDTFGYNRATLMKKVKDYYEDDRKYINNVRVALSAESGLTLKVEEVEDYPIAEKIQMEKEVTGTYFLKHPVQVEKEKYAYLPLRYIGRDVSDSYVEVITKKEIKTKKGEYMAFLTVNDGKNDYDVTVFPSVYKYASGFIKVGEFSVMTLKKQIRNNREQYILEKIASLKNYNDYCLNNIKIIYIIESKDVLELLQEHKVEDSGVEVVLFQNNNTDKARKFHIENEQLFVHKFLNKFPGKRIKIEYSKK</sequence>
<dbReference type="Pfam" id="PF17657">
    <property type="entry name" value="DNA_pol3_finger"/>
    <property type="match status" value="1"/>
</dbReference>
<dbReference type="GO" id="GO:0006260">
    <property type="term" value="P:DNA replication"/>
    <property type="evidence" value="ECO:0007669"/>
    <property type="project" value="UniProtKB-KW"/>
</dbReference>
<comment type="catalytic activity">
    <reaction evidence="6">
        <text>DNA(n) + a 2'-deoxyribonucleoside 5'-triphosphate = DNA(n+1) + diphosphate</text>
        <dbReference type="Rhea" id="RHEA:22508"/>
        <dbReference type="Rhea" id="RHEA-COMP:17339"/>
        <dbReference type="Rhea" id="RHEA-COMP:17340"/>
        <dbReference type="ChEBI" id="CHEBI:33019"/>
        <dbReference type="ChEBI" id="CHEBI:61560"/>
        <dbReference type="ChEBI" id="CHEBI:173112"/>
        <dbReference type="EC" id="2.7.7.7"/>
    </reaction>
</comment>
<feature type="domain" description="Polymerase/histidinol phosphatase N-terminal" evidence="7">
    <location>
        <begin position="4"/>
        <end position="70"/>
    </location>
</feature>
<keyword evidence="9" id="KW-1185">Reference proteome</keyword>
<dbReference type="InterPro" id="IPR029460">
    <property type="entry name" value="DNAPol_HHH"/>
</dbReference>
<keyword evidence="3 8" id="KW-0548">Nucleotidyltransferase</keyword>
<evidence type="ECO:0000256" key="3">
    <source>
        <dbReference type="ARBA" id="ARBA00022695"/>
    </source>
</evidence>
<keyword evidence="5" id="KW-0239">DNA-directed DNA polymerase</keyword>
<evidence type="ECO:0000256" key="4">
    <source>
        <dbReference type="ARBA" id="ARBA00022705"/>
    </source>
</evidence>
<proteinExistence type="predicted"/>
<dbReference type="EMBL" id="CP046314">
    <property type="protein sequence ID" value="QGS08561.1"/>
    <property type="molecule type" value="Genomic_DNA"/>
</dbReference>
<keyword evidence="2 8" id="KW-0808">Transferase</keyword>
<dbReference type="InterPro" id="IPR041931">
    <property type="entry name" value="DNA_pol3_alpha_thumb_dom"/>
</dbReference>
<dbReference type="PANTHER" id="PTHR32294:SF0">
    <property type="entry name" value="DNA POLYMERASE III SUBUNIT ALPHA"/>
    <property type="match status" value="1"/>
</dbReference>
<name>A0AAP9KSK1_9BACL</name>
<dbReference type="InterPro" id="IPR003141">
    <property type="entry name" value="Pol/His_phosphatase_N"/>
</dbReference>
<dbReference type="Pfam" id="PF14579">
    <property type="entry name" value="HHH_6"/>
    <property type="match status" value="1"/>
</dbReference>
<dbReference type="RefSeq" id="WP_004633644.1">
    <property type="nucleotide sequence ID" value="NZ_CP046314.1"/>
</dbReference>
<dbReference type="InterPro" id="IPR040982">
    <property type="entry name" value="DNA_pol3_finger"/>
</dbReference>
<dbReference type="InterPro" id="IPR004805">
    <property type="entry name" value="DnaE2/DnaE/PolC"/>
</dbReference>
<dbReference type="PANTHER" id="PTHR32294">
    <property type="entry name" value="DNA POLYMERASE III SUBUNIT ALPHA"/>
    <property type="match status" value="1"/>
</dbReference>
<dbReference type="Pfam" id="PF02811">
    <property type="entry name" value="PHP"/>
    <property type="match status" value="1"/>
</dbReference>
<accession>A0AAP9KSK1</accession>
<dbReference type="EC" id="2.7.7.7" evidence="1"/>
<gene>
    <name evidence="8" type="primary">dnaE</name>
    <name evidence="8" type="ORF">FOC49_01030</name>
</gene>
<evidence type="ECO:0000256" key="5">
    <source>
        <dbReference type="ARBA" id="ARBA00022932"/>
    </source>
</evidence>
<dbReference type="Gene3D" id="1.10.150.870">
    <property type="match status" value="1"/>
</dbReference>
<dbReference type="NCBIfam" id="TIGR00594">
    <property type="entry name" value="polc"/>
    <property type="match status" value="1"/>
</dbReference>
<dbReference type="CDD" id="cd07431">
    <property type="entry name" value="PHP_PolIIIA"/>
    <property type="match status" value="1"/>
</dbReference>
<dbReference type="Gene3D" id="1.10.10.1600">
    <property type="entry name" value="Bacterial DNA polymerase III alpha subunit, thumb domain"/>
    <property type="match status" value="1"/>
</dbReference>
<dbReference type="SMART" id="SM00481">
    <property type="entry name" value="POLIIIAc"/>
    <property type="match status" value="1"/>
</dbReference>
<dbReference type="Gene3D" id="3.20.20.140">
    <property type="entry name" value="Metal-dependent hydrolases"/>
    <property type="match status" value="1"/>
</dbReference>
<dbReference type="Pfam" id="PF07733">
    <property type="entry name" value="DNA_pol3_alpha"/>
    <property type="match status" value="1"/>
</dbReference>
<evidence type="ECO:0000259" key="7">
    <source>
        <dbReference type="SMART" id="SM00481"/>
    </source>
</evidence>
<dbReference type="GO" id="GO:0008408">
    <property type="term" value="F:3'-5' exonuclease activity"/>
    <property type="evidence" value="ECO:0007669"/>
    <property type="project" value="InterPro"/>
</dbReference>
<organism evidence="8 9">
    <name type="scientific">Gemella morbillorum</name>
    <dbReference type="NCBI Taxonomy" id="29391"/>
    <lineage>
        <taxon>Bacteria</taxon>
        <taxon>Bacillati</taxon>
        <taxon>Bacillota</taxon>
        <taxon>Bacilli</taxon>
        <taxon>Bacillales</taxon>
        <taxon>Gemellaceae</taxon>
        <taxon>Gemella</taxon>
    </lineage>
</organism>
<evidence type="ECO:0000256" key="6">
    <source>
        <dbReference type="ARBA" id="ARBA00049244"/>
    </source>
</evidence>
<dbReference type="Proteomes" id="UP000425411">
    <property type="component" value="Chromosome"/>
</dbReference>
<evidence type="ECO:0000313" key="8">
    <source>
        <dbReference type="EMBL" id="QGS08561.1"/>
    </source>
</evidence>
<dbReference type="AlphaFoldDB" id="A0AAP9KSK1"/>
<evidence type="ECO:0000313" key="9">
    <source>
        <dbReference type="Proteomes" id="UP000425411"/>
    </source>
</evidence>
<protein>
    <recommendedName>
        <fullName evidence="1">DNA-directed DNA polymerase</fullName>
        <ecNumber evidence="1">2.7.7.7</ecNumber>
    </recommendedName>
</protein>
<evidence type="ECO:0000256" key="1">
    <source>
        <dbReference type="ARBA" id="ARBA00012417"/>
    </source>
</evidence>
<evidence type="ECO:0000256" key="2">
    <source>
        <dbReference type="ARBA" id="ARBA00022679"/>
    </source>
</evidence>